<comment type="caution">
    <text evidence="1">The sequence shown here is derived from an EMBL/GenBank/DDBJ whole genome shotgun (WGS) entry which is preliminary data.</text>
</comment>
<gene>
    <name evidence="1" type="ORF">VNO80_14821</name>
</gene>
<dbReference type="Proteomes" id="UP001374584">
    <property type="component" value="Unassembled WGS sequence"/>
</dbReference>
<keyword evidence="2" id="KW-1185">Reference proteome</keyword>
<name>A0AAN9R186_PHACN</name>
<evidence type="ECO:0000313" key="1">
    <source>
        <dbReference type="EMBL" id="KAK7355562.1"/>
    </source>
</evidence>
<dbReference type="AlphaFoldDB" id="A0AAN9R186"/>
<proteinExistence type="predicted"/>
<organism evidence="1 2">
    <name type="scientific">Phaseolus coccineus</name>
    <name type="common">Scarlet runner bean</name>
    <name type="synonym">Phaseolus multiflorus</name>
    <dbReference type="NCBI Taxonomy" id="3886"/>
    <lineage>
        <taxon>Eukaryota</taxon>
        <taxon>Viridiplantae</taxon>
        <taxon>Streptophyta</taxon>
        <taxon>Embryophyta</taxon>
        <taxon>Tracheophyta</taxon>
        <taxon>Spermatophyta</taxon>
        <taxon>Magnoliopsida</taxon>
        <taxon>eudicotyledons</taxon>
        <taxon>Gunneridae</taxon>
        <taxon>Pentapetalae</taxon>
        <taxon>rosids</taxon>
        <taxon>fabids</taxon>
        <taxon>Fabales</taxon>
        <taxon>Fabaceae</taxon>
        <taxon>Papilionoideae</taxon>
        <taxon>50 kb inversion clade</taxon>
        <taxon>NPAAA clade</taxon>
        <taxon>indigoferoid/millettioid clade</taxon>
        <taxon>Phaseoleae</taxon>
        <taxon>Phaseolus</taxon>
    </lineage>
</organism>
<reference evidence="1 2" key="1">
    <citation type="submission" date="2024-01" db="EMBL/GenBank/DDBJ databases">
        <title>The genomes of 5 underutilized Papilionoideae crops provide insights into root nodulation and disease resistanc.</title>
        <authorList>
            <person name="Jiang F."/>
        </authorList>
    </citation>
    <scope>NUCLEOTIDE SEQUENCE [LARGE SCALE GENOMIC DNA]</scope>
    <source>
        <strain evidence="1">JINMINGXINNONG_FW02</strain>
        <tissue evidence="1">Leaves</tissue>
    </source>
</reference>
<sequence length="139" mass="15948">MGYILQKGWKEVSLMLRKMIESQHIDSSPLREMSVVLDTQKDVVDKVHSRVRQGGREQGKDVVHMRFGPRCSQVGEDMMCHYSLKEEMVADTSRTLNGSQPFCASKLFDLIRHSLFASLSRAFLCFLELSHYHFVPTSP</sequence>
<dbReference type="EMBL" id="JAYMYR010000006">
    <property type="protein sequence ID" value="KAK7355562.1"/>
    <property type="molecule type" value="Genomic_DNA"/>
</dbReference>
<accession>A0AAN9R186</accession>
<evidence type="ECO:0000313" key="2">
    <source>
        <dbReference type="Proteomes" id="UP001374584"/>
    </source>
</evidence>
<protein>
    <submittedName>
        <fullName evidence="1">Uncharacterized protein</fullName>
    </submittedName>
</protein>